<proteinExistence type="predicted"/>
<dbReference type="EMBL" id="KL584772">
    <property type="protein sequence ID" value="KEQ92170.1"/>
    <property type="molecule type" value="Genomic_DNA"/>
</dbReference>
<keyword evidence="1" id="KW-1133">Transmembrane helix</keyword>
<keyword evidence="3" id="KW-1185">Reference proteome</keyword>
<dbReference type="HOGENOM" id="CLU_072834_0_0_1"/>
<organism evidence="2 3">
    <name type="scientific">Aureobasidium subglaciale (strain EXF-2481)</name>
    <name type="common">Aureobasidium pullulans var. subglaciale</name>
    <dbReference type="NCBI Taxonomy" id="1043005"/>
    <lineage>
        <taxon>Eukaryota</taxon>
        <taxon>Fungi</taxon>
        <taxon>Dikarya</taxon>
        <taxon>Ascomycota</taxon>
        <taxon>Pezizomycotina</taxon>
        <taxon>Dothideomycetes</taxon>
        <taxon>Dothideomycetidae</taxon>
        <taxon>Dothideales</taxon>
        <taxon>Saccotheciaceae</taxon>
        <taxon>Aureobasidium</taxon>
    </lineage>
</organism>
<dbReference type="OMA" id="QASLWWG"/>
<dbReference type="RefSeq" id="XP_013340611.1">
    <property type="nucleotide sequence ID" value="XM_013485157.1"/>
</dbReference>
<dbReference type="AlphaFoldDB" id="A0A074Y394"/>
<feature type="transmembrane region" description="Helical" evidence="1">
    <location>
        <begin position="27"/>
        <end position="49"/>
    </location>
</feature>
<keyword evidence="1" id="KW-0812">Transmembrane</keyword>
<evidence type="ECO:0000313" key="3">
    <source>
        <dbReference type="Proteomes" id="UP000030641"/>
    </source>
</evidence>
<name>A0A074Y394_AURSE</name>
<dbReference type="STRING" id="1043005.A0A074Y394"/>
<sequence length="307" mass="34065">MRFAFSNCKLPTIGHSYGVTREYPYKWFTPLALVGGALSTILFSSFNYFGNAYAMIATTTMDPSLVEADRWPALIPGFLTSRIQPACEDTTIPVGASIITNQTAFSYQLNDVKGNDSRTLPALLYRNEPLGSCHTSSVLVEFQTWQDRSAPAIDTSAWSLKVKLFTECNITRTSGESSSAQLIAKFDPLDGNMLVPKPGVGYLMSTGALFYWAQSLMVAFSMDTLTKLKSLTAQESHEDQTMTRYNISSGYCWLHRSEEKDITSSSFFSTSDWVFFNFANSSMRKFKVDQPRSSLTSLSPSAGSRKP</sequence>
<evidence type="ECO:0000256" key="1">
    <source>
        <dbReference type="SAM" id="Phobius"/>
    </source>
</evidence>
<dbReference type="GeneID" id="25371476"/>
<dbReference type="InParanoid" id="A0A074Y394"/>
<gene>
    <name evidence="2" type="ORF">AUEXF2481DRAFT_7867</name>
</gene>
<protein>
    <submittedName>
        <fullName evidence="2">Uncharacterized protein</fullName>
    </submittedName>
</protein>
<dbReference type="OrthoDB" id="3220769at2759"/>
<dbReference type="Proteomes" id="UP000030641">
    <property type="component" value="Unassembled WGS sequence"/>
</dbReference>
<reference evidence="2 3" key="1">
    <citation type="journal article" date="2014" name="BMC Genomics">
        <title>Genome sequencing of four Aureobasidium pullulans varieties: biotechnological potential, stress tolerance, and description of new species.</title>
        <authorList>
            <person name="Gostin Ar C."/>
            <person name="Ohm R.A."/>
            <person name="Kogej T."/>
            <person name="Sonjak S."/>
            <person name="Turk M."/>
            <person name="Zajc J."/>
            <person name="Zalar P."/>
            <person name="Grube M."/>
            <person name="Sun H."/>
            <person name="Han J."/>
            <person name="Sharma A."/>
            <person name="Chiniquy J."/>
            <person name="Ngan C.Y."/>
            <person name="Lipzen A."/>
            <person name="Barry K."/>
            <person name="Grigoriev I.V."/>
            <person name="Gunde-Cimerman N."/>
        </authorList>
    </citation>
    <scope>NUCLEOTIDE SEQUENCE [LARGE SCALE GENOMIC DNA]</scope>
    <source>
        <strain evidence="2 3">EXF-2481</strain>
    </source>
</reference>
<evidence type="ECO:0000313" key="2">
    <source>
        <dbReference type="EMBL" id="KEQ92170.1"/>
    </source>
</evidence>
<keyword evidence="1" id="KW-0472">Membrane</keyword>
<accession>A0A074Y394</accession>